<sequence length="383" mass="41277">MVGPLDRRADSLGNIRSPRLQIVEHGSGVPQRRPITVLYVEDDADDVFLLGRHLDDLRSFEVEFAHAESLALARSMIARHRFDVVLCDFWLGSETTIPLIDELKSAVVPCPVVLVSSLENEDIELIGRRAGAAGFVAKADLSPAALDRVFSTLLPPEDGDGPADQQPGSGVARWLKALLRSLDRVHAASTLAMAQDDAARGVHELMADIVSNSSEIRADVIDKLAGLERATRQGSGSRRFDALPYLADAVRIVETRAAAGATVDFTMPSMPVTIETSPALFADLVQGFFAEASEEIARGRSLSIVPFVVDGRLEIEILALKPIRDEDLPSPEDEDEARAVAAAAARRFLVETLARACGGEATFEGRSGPVIGRLVLPLRATFD</sequence>
<dbReference type="InterPro" id="IPR001789">
    <property type="entry name" value="Sig_transdc_resp-reg_receiver"/>
</dbReference>
<proteinExistence type="predicted"/>
<name>A0A4R6REY6_9HYPH</name>
<dbReference type="SUPFAM" id="SSF52172">
    <property type="entry name" value="CheY-like"/>
    <property type="match status" value="1"/>
</dbReference>
<dbReference type="SMART" id="SM00448">
    <property type="entry name" value="REC"/>
    <property type="match status" value="1"/>
</dbReference>
<protein>
    <submittedName>
        <fullName evidence="3">CheY-like chemotaxis protein</fullName>
    </submittedName>
</protein>
<dbReference type="AlphaFoldDB" id="A0A4R6REY6"/>
<reference evidence="3 4" key="1">
    <citation type="submission" date="2019-03" db="EMBL/GenBank/DDBJ databases">
        <title>Genomic Encyclopedia of Type Strains, Phase IV (KMG-IV): sequencing the most valuable type-strain genomes for metagenomic binning, comparative biology and taxonomic classification.</title>
        <authorList>
            <person name="Goeker M."/>
        </authorList>
    </citation>
    <scope>NUCLEOTIDE SEQUENCE [LARGE SCALE GENOMIC DNA]</scope>
    <source>
        <strain evidence="3 4">DSM 102969</strain>
    </source>
</reference>
<dbReference type="EMBL" id="SNXY01000008">
    <property type="protein sequence ID" value="TDP84337.1"/>
    <property type="molecule type" value="Genomic_DNA"/>
</dbReference>
<dbReference type="PROSITE" id="PS50110">
    <property type="entry name" value="RESPONSE_REGULATORY"/>
    <property type="match status" value="1"/>
</dbReference>
<keyword evidence="4" id="KW-1185">Reference proteome</keyword>
<dbReference type="Pfam" id="PF00072">
    <property type="entry name" value="Response_reg"/>
    <property type="match status" value="1"/>
</dbReference>
<evidence type="ECO:0000259" key="2">
    <source>
        <dbReference type="PROSITE" id="PS50110"/>
    </source>
</evidence>
<feature type="domain" description="Response regulatory" evidence="2">
    <location>
        <begin position="36"/>
        <end position="153"/>
    </location>
</feature>
<gene>
    <name evidence="3" type="ORF">EDD54_2944</name>
</gene>
<dbReference type="OrthoDB" id="8445075at2"/>
<dbReference type="Proteomes" id="UP000294547">
    <property type="component" value="Unassembled WGS sequence"/>
</dbReference>
<dbReference type="GO" id="GO:0000160">
    <property type="term" value="P:phosphorelay signal transduction system"/>
    <property type="evidence" value="ECO:0007669"/>
    <property type="project" value="InterPro"/>
</dbReference>
<evidence type="ECO:0000313" key="3">
    <source>
        <dbReference type="EMBL" id="TDP84337.1"/>
    </source>
</evidence>
<keyword evidence="1" id="KW-0597">Phosphoprotein</keyword>
<accession>A0A4R6REY6</accession>
<comment type="caution">
    <text evidence="3">The sequence shown here is derived from an EMBL/GenBank/DDBJ whole genome shotgun (WGS) entry which is preliminary data.</text>
</comment>
<dbReference type="CDD" id="cd00156">
    <property type="entry name" value="REC"/>
    <property type="match status" value="1"/>
</dbReference>
<feature type="modified residue" description="4-aspartylphosphate" evidence="1">
    <location>
        <position position="88"/>
    </location>
</feature>
<dbReference type="Gene3D" id="3.40.50.2300">
    <property type="match status" value="1"/>
</dbReference>
<evidence type="ECO:0000313" key="4">
    <source>
        <dbReference type="Proteomes" id="UP000294547"/>
    </source>
</evidence>
<dbReference type="RefSeq" id="WP_126540350.1">
    <property type="nucleotide sequence ID" value="NZ_BSPM01000002.1"/>
</dbReference>
<evidence type="ECO:0000256" key="1">
    <source>
        <dbReference type="PROSITE-ProRule" id="PRU00169"/>
    </source>
</evidence>
<dbReference type="InterPro" id="IPR011006">
    <property type="entry name" value="CheY-like_superfamily"/>
</dbReference>
<organism evidence="3 4">
    <name type="scientific">Oharaeibacter diazotrophicus</name>
    <dbReference type="NCBI Taxonomy" id="1920512"/>
    <lineage>
        <taxon>Bacteria</taxon>
        <taxon>Pseudomonadati</taxon>
        <taxon>Pseudomonadota</taxon>
        <taxon>Alphaproteobacteria</taxon>
        <taxon>Hyphomicrobiales</taxon>
        <taxon>Pleomorphomonadaceae</taxon>
        <taxon>Oharaeibacter</taxon>
    </lineage>
</organism>